<dbReference type="InterPro" id="IPR006860">
    <property type="entry name" value="FecR"/>
</dbReference>
<dbReference type="AlphaFoldDB" id="A0A419W5M1"/>
<dbReference type="InterPro" id="IPR032508">
    <property type="entry name" value="FecR_C"/>
</dbReference>
<dbReference type="GO" id="GO:0016989">
    <property type="term" value="F:sigma factor antagonist activity"/>
    <property type="evidence" value="ECO:0007669"/>
    <property type="project" value="TreeGrafter"/>
</dbReference>
<reference evidence="4 5" key="1">
    <citation type="submission" date="2018-09" db="EMBL/GenBank/DDBJ databases">
        <title>Genomic Encyclopedia of Archaeal and Bacterial Type Strains, Phase II (KMG-II): from individual species to whole genera.</title>
        <authorList>
            <person name="Goeker M."/>
        </authorList>
    </citation>
    <scope>NUCLEOTIDE SEQUENCE [LARGE SCALE GENOMIC DNA]</scope>
    <source>
        <strain evidence="4 5">DSM 27148</strain>
    </source>
</reference>
<evidence type="ECO:0000313" key="5">
    <source>
        <dbReference type="Proteomes" id="UP000283387"/>
    </source>
</evidence>
<proteinExistence type="predicted"/>
<evidence type="ECO:0000256" key="1">
    <source>
        <dbReference type="SAM" id="Phobius"/>
    </source>
</evidence>
<name>A0A419W5M1_9BACT</name>
<sequence>MSSRDLNKKAEDILTEDALIDKLMKKSFSVNERSADFELAGNIVDALKAGKQEFAGPDKILVGQRIQESIKRERKSRLIVWTSSVAAIAILLVGLTFWLNSQNQSPIRQYASMAEIPVNTKFTRLVIPGAEDVQLMSTESSVSYSANGEEIHIQDSMSTETTLAQLAQTYNTLVVPYGKRSHVVLPDQTEVWLNSGSKLTYPVKFGADKREVFLQGEALFDVTHDEQRPFSVLTEQLDVRVLGTSFNVSAYEDDSVVQTVLVRGSVELEYKSKLWGISVNQKMVPGTLAVFDATERSVEQSLVDTDQFTSWKDGYLILENSPLSVIAKKLSRYYNMRISFVDPALEAETFSGYLDLGNSALEVMGIISEITGNQVEETSDGILFKGKDVHS</sequence>
<dbReference type="Pfam" id="PF04773">
    <property type="entry name" value="FecR"/>
    <property type="match status" value="1"/>
</dbReference>
<dbReference type="FunFam" id="2.60.120.1440:FF:000001">
    <property type="entry name" value="Putative anti-sigma factor"/>
    <property type="match status" value="1"/>
</dbReference>
<dbReference type="Gene3D" id="3.55.50.30">
    <property type="match status" value="1"/>
</dbReference>
<organism evidence="4 5">
    <name type="scientific">Mangrovibacterium diazotrophicum</name>
    <dbReference type="NCBI Taxonomy" id="1261403"/>
    <lineage>
        <taxon>Bacteria</taxon>
        <taxon>Pseudomonadati</taxon>
        <taxon>Bacteroidota</taxon>
        <taxon>Bacteroidia</taxon>
        <taxon>Marinilabiliales</taxon>
        <taxon>Prolixibacteraceae</taxon>
        <taxon>Mangrovibacterium</taxon>
    </lineage>
</organism>
<evidence type="ECO:0000259" key="2">
    <source>
        <dbReference type="Pfam" id="PF04773"/>
    </source>
</evidence>
<evidence type="ECO:0000259" key="3">
    <source>
        <dbReference type="Pfam" id="PF16344"/>
    </source>
</evidence>
<dbReference type="InterPro" id="IPR012373">
    <property type="entry name" value="Ferrdict_sens_TM"/>
</dbReference>
<gene>
    <name evidence="4" type="ORF">BC643_1101</name>
</gene>
<comment type="caution">
    <text evidence="4">The sequence shown here is derived from an EMBL/GenBank/DDBJ whole genome shotgun (WGS) entry which is preliminary data.</text>
</comment>
<keyword evidence="1" id="KW-0472">Membrane</keyword>
<dbReference type="Pfam" id="PF16344">
    <property type="entry name" value="FecR_C"/>
    <property type="match status" value="1"/>
</dbReference>
<keyword evidence="1" id="KW-1133">Transmembrane helix</keyword>
<feature type="domain" description="FecR protein" evidence="2">
    <location>
        <begin position="173"/>
        <end position="267"/>
    </location>
</feature>
<dbReference type="EMBL" id="RAPN01000001">
    <property type="protein sequence ID" value="RKD90758.1"/>
    <property type="molecule type" value="Genomic_DNA"/>
</dbReference>
<keyword evidence="5" id="KW-1185">Reference proteome</keyword>
<evidence type="ECO:0000313" key="4">
    <source>
        <dbReference type="EMBL" id="RKD90758.1"/>
    </source>
</evidence>
<dbReference type="PANTHER" id="PTHR30273">
    <property type="entry name" value="PERIPLASMIC SIGNAL SENSOR AND SIGMA FACTOR ACTIVATOR FECR-RELATED"/>
    <property type="match status" value="1"/>
</dbReference>
<dbReference type="OrthoDB" id="1123467at2"/>
<protein>
    <submittedName>
        <fullName evidence="4">FecR family protein</fullName>
    </submittedName>
</protein>
<dbReference type="Proteomes" id="UP000283387">
    <property type="component" value="Unassembled WGS sequence"/>
</dbReference>
<feature type="transmembrane region" description="Helical" evidence="1">
    <location>
        <begin position="78"/>
        <end position="99"/>
    </location>
</feature>
<accession>A0A419W5M1</accession>
<keyword evidence="1" id="KW-0812">Transmembrane</keyword>
<dbReference type="Gene3D" id="2.60.120.1440">
    <property type="match status" value="1"/>
</dbReference>
<dbReference type="PANTHER" id="PTHR30273:SF2">
    <property type="entry name" value="PROTEIN FECR"/>
    <property type="match status" value="1"/>
</dbReference>
<feature type="domain" description="Protein FecR C-terminal" evidence="3">
    <location>
        <begin position="315"/>
        <end position="378"/>
    </location>
</feature>